<evidence type="ECO:0000313" key="1">
    <source>
        <dbReference type="EMBL" id="VDM77642.1"/>
    </source>
</evidence>
<keyword evidence="2" id="KW-1185">Reference proteome</keyword>
<evidence type="ECO:0000313" key="2">
    <source>
        <dbReference type="Proteomes" id="UP000270094"/>
    </source>
</evidence>
<dbReference type="AlphaFoldDB" id="A0A3P7LE62"/>
<proteinExistence type="predicted"/>
<organism evidence="1 2">
    <name type="scientific">Strongylus vulgaris</name>
    <name type="common">Blood worm</name>
    <dbReference type="NCBI Taxonomy" id="40348"/>
    <lineage>
        <taxon>Eukaryota</taxon>
        <taxon>Metazoa</taxon>
        <taxon>Ecdysozoa</taxon>
        <taxon>Nematoda</taxon>
        <taxon>Chromadorea</taxon>
        <taxon>Rhabditida</taxon>
        <taxon>Rhabditina</taxon>
        <taxon>Rhabditomorpha</taxon>
        <taxon>Strongyloidea</taxon>
        <taxon>Strongylidae</taxon>
        <taxon>Strongylus</taxon>
    </lineage>
</organism>
<reference evidence="1 2" key="1">
    <citation type="submission" date="2018-11" db="EMBL/GenBank/DDBJ databases">
        <authorList>
            <consortium name="Pathogen Informatics"/>
        </authorList>
    </citation>
    <scope>NUCLEOTIDE SEQUENCE [LARGE SCALE GENOMIC DNA]</scope>
</reference>
<dbReference type="EMBL" id="UYYB01099736">
    <property type="protein sequence ID" value="VDM77642.1"/>
    <property type="molecule type" value="Genomic_DNA"/>
</dbReference>
<dbReference type="Proteomes" id="UP000270094">
    <property type="component" value="Unassembled WGS sequence"/>
</dbReference>
<name>A0A3P7LE62_STRVU</name>
<gene>
    <name evidence="1" type="ORF">SVUK_LOCUS12640</name>
</gene>
<protein>
    <submittedName>
        <fullName evidence="1">Uncharacterized protein</fullName>
    </submittedName>
</protein>
<dbReference type="OrthoDB" id="5809340at2759"/>
<sequence length="130" mass="15064">MSKDYKTGRIPEVSSDILRVSGYTQQFRTLLTARFSPRRESVPNVHLDSSETHAPGLIWKITANYHSQFIKNSLVIGTIRGPFAAYSRKRFFSAQCHVAEDFKQVQIDFYKFVWKKRYAKKIGVGNYPEL</sequence>
<accession>A0A3P7LE62</accession>